<evidence type="ECO:0000313" key="4">
    <source>
        <dbReference type="EMBL" id="EEH56451.1"/>
    </source>
</evidence>
<sequence>QFDLRLYVLLLGADDFPAFLSKEGLARFCTVKYAPPSSKTLAEVRGYLTNYALNKGADEFVRSDDVHASEGSKRSLASLMTELARKGHDVDALWTRLERLVDRTIGAMRHAVRDAAVANRAHPEMCFQVLGFDVMLDENLKPYLLEVNSSPSLAID</sequence>
<evidence type="ECO:0000256" key="2">
    <source>
        <dbReference type="ARBA" id="ARBA00022741"/>
    </source>
</evidence>
<accession>C1MV60</accession>
<feature type="non-terminal residue" evidence="4">
    <location>
        <position position="1"/>
    </location>
</feature>
<dbReference type="PROSITE" id="PS51221">
    <property type="entry name" value="TTL"/>
    <property type="match status" value="1"/>
</dbReference>
<dbReference type="RefSeq" id="XP_003059319.1">
    <property type="nucleotide sequence ID" value="XM_003059273.1"/>
</dbReference>
<dbReference type="GeneID" id="9684759"/>
<dbReference type="InterPro" id="IPR004344">
    <property type="entry name" value="TTL/TTLL_fam"/>
</dbReference>
<dbReference type="GO" id="GO:0070740">
    <property type="term" value="F:tubulin-glutamic acid ligase activity"/>
    <property type="evidence" value="ECO:0007669"/>
    <property type="project" value="TreeGrafter"/>
</dbReference>
<dbReference type="Pfam" id="PF03133">
    <property type="entry name" value="TTL"/>
    <property type="match status" value="1"/>
</dbReference>
<dbReference type="SUPFAM" id="SSF56059">
    <property type="entry name" value="Glutathione synthetase ATP-binding domain-like"/>
    <property type="match status" value="1"/>
</dbReference>
<dbReference type="OrthoDB" id="202825at2759"/>
<dbReference type="EMBL" id="GG663740">
    <property type="protein sequence ID" value="EEH56451.1"/>
    <property type="molecule type" value="Genomic_DNA"/>
</dbReference>
<gene>
    <name evidence="4" type="ORF">MICPUCDRAFT_6680</name>
</gene>
<dbReference type="GO" id="GO:0015631">
    <property type="term" value="F:tubulin binding"/>
    <property type="evidence" value="ECO:0007669"/>
    <property type="project" value="TreeGrafter"/>
</dbReference>
<reference evidence="4 5" key="1">
    <citation type="journal article" date="2009" name="Science">
        <title>Green evolution and dynamic adaptations revealed by genomes of the marine picoeukaryotes Micromonas.</title>
        <authorList>
            <person name="Worden A.Z."/>
            <person name="Lee J.H."/>
            <person name="Mock T."/>
            <person name="Rouze P."/>
            <person name="Simmons M.P."/>
            <person name="Aerts A.L."/>
            <person name="Allen A.E."/>
            <person name="Cuvelier M.L."/>
            <person name="Derelle E."/>
            <person name="Everett M.V."/>
            <person name="Foulon E."/>
            <person name="Grimwood J."/>
            <person name="Gundlach H."/>
            <person name="Henrissat B."/>
            <person name="Napoli C."/>
            <person name="McDonald S.M."/>
            <person name="Parker M.S."/>
            <person name="Rombauts S."/>
            <person name="Salamov A."/>
            <person name="Von Dassow P."/>
            <person name="Badger J.H."/>
            <person name="Coutinho P.M."/>
            <person name="Demir E."/>
            <person name="Dubchak I."/>
            <person name="Gentemann C."/>
            <person name="Eikrem W."/>
            <person name="Gready J.E."/>
            <person name="John U."/>
            <person name="Lanier W."/>
            <person name="Lindquist E.A."/>
            <person name="Lucas S."/>
            <person name="Mayer K.F."/>
            <person name="Moreau H."/>
            <person name="Not F."/>
            <person name="Otillar R."/>
            <person name="Panaud O."/>
            <person name="Pangilinan J."/>
            <person name="Paulsen I."/>
            <person name="Piegu B."/>
            <person name="Poliakov A."/>
            <person name="Robbens S."/>
            <person name="Schmutz J."/>
            <person name="Toulza E."/>
            <person name="Wyss T."/>
            <person name="Zelensky A."/>
            <person name="Zhou K."/>
            <person name="Armbrust E.V."/>
            <person name="Bhattacharya D."/>
            <person name="Goodenough U.W."/>
            <person name="Van de Peer Y."/>
            <person name="Grigoriev I.V."/>
        </authorList>
    </citation>
    <scope>NUCLEOTIDE SEQUENCE [LARGE SCALE GENOMIC DNA]</scope>
    <source>
        <strain evidence="4 5">CCMP1545</strain>
    </source>
</reference>
<keyword evidence="5" id="KW-1185">Reference proteome</keyword>
<evidence type="ECO:0000313" key="5">
    <source>
        <dbReference type="Proteomes" id="UP000001876"/>
    </source>
</evidence>
<dbReference type="GO" id="GO:0036064">
    <property type="term" value="C:ciliary basal body"/>
    <property type="evidence" value="ECO:0007669"/>
    <property type="project" value="TreeGrafter"/>
</dbReference>
<proteinExistence type="predicted"/>
<name>C1MV60_MICPC</name>
<evidence type="ECO:0000256" key="3">
    <source>
        <dbReference type="ARBA" id="ARBA00022840"/>
    </source>
</evidence>
<protein>
    <submittedName>
        <fullName evidence="4">Predicted protein</fullName>
    </submittedName>
</protein>
<feature type="non-terminal residue" evidence="4">
    <location>
        <position position="156"/>
    </location>
</feature>
<keyword evidence="1" id="KW-0436">Ligase</keyword>
<dbReference type="AlphaFoldDB" id="C1MV60"/>
<keyword evidence="2" id="KW-0547">Nucleotide-binding</keyword>
<dbReference type="GO" id="GO:0000226">
    <property type="term" value="P:microtubule cytoskeleton organization"/>
    <property type="evidence" value="ECO:0007669"/>
    <property type="project" value="TreeGrafter"/>
</dbReference>
<dbReference type="GO" id="GO:0005524">
    <property type="term" value="F:ATP binding"/>
    <property type="evidence" value="ECO:0007669"/>
    <property type="project" value="UniProtKB-KW"/>
</dbReference>
<dbReference type="Proteomes" id="UP000001876">
    <property type="component" value="Unassembled WGS sequence"/>
</dbReference>
<keyword evidence="3" id="KW-0067">ATP-binding</keyword>
<dbReference type="PANTHER" id="PTHR12241">
    <property type="entry name" value="TUBULIN POLYGLUTAMYLASE"/>
    <property type="match status" value="1"/>
</dbReference>
<evidence type="ECO:0000256" key="1">
    <source>
        <dbReference type="ARBA" id="ARBA00022598"/>
    </source>
</evidence>
<organism evidence="5">
    <name type="scientific">Micromonas pusilla (strain CCMP1545)</name>
    <name type="common">Picoplanktonic green alga</name>
    <dbReference type="NCBI Taxonomy" id="564608"/>
    <lineage>
        <taxon>Eukaryota</taxon>
        <taxon>Viridiplantae</taxon>
        <taxon>Chlorophyta</taxon>
        <taxon>Mamiellophyceae</taxon>
        <taxon>Mamiellales</taxon>
        <taxon>Mamiellaceae</taxon>
        <taxon>Micromonas</taxon>
    </lineage>
</organism>
<dbReference type="Gene3D" id="3.30.470.20">
    <property type="entry name" value="ATP-grasp fold, B domain"/>
    <property type="match status" value="1"/>
</dbReference>
<dbReference type="KEGG" id="mpp:MICPUCDRAFT_6680"/>
<dbReference type="eggNOG" id="KOG2156">
    <property type="taxonomic scope" value="Eukaryota"/>
</dbReference>